<proteinExistence type="predicted"/>
<evidence type="ECO:0000313" key="1">
    <source>
        <dbReference type="EMBL" id="JAE13640.1"/>
    </source>
</evidence>
<dbReference type="AlphaFoldDB" id="A0A0A9FKY4"/>
<reference evidence="1" key="1">
    <citation type="submission" date="2014-09" db="EMBL/GenBank/DDBJ databases">
        <authorList>
            <person name="Magalhaes I.L.F."/>
            <person name="Oliveira U."/>
            <person name="Santos F.R."/>
            <person name="Vidigal T.H.D.A."/>
            <person name="Brescovit A.D."/>
            <person name="Santos A.J."/>
        </authorList>
    </citation>
    <scope>NUCLEOTIDE SEQUENCE</scope>
    <source>
        <tissue evidence="1">Shoot tissue taken approximately 20 cm above the soil surface</tissue>
    </source>
</reference>
<organism evidence="1">
    <name type="scientific">Arundo donax</name>
    <name type="common">Giant reed</name>
    <name type="synonym">Donax arundinaceus</name>
    <dbReference type="NCBI Taxonomy" id="35708"/>
    <lineage>
        <taxon>Eukaryota</taxon>
        <taxon>Viridiplantae</taxon>
        <taxon>Streptophyta</taxon>
        <taxon>Embryophyta</taxon>
        <taxon>Tracheophyta</taxon>
        <taxon>Spermatophyta</taxon>
        <taxon>Magnoliopsida</taxon>
        <taxon>Liliopsida</taxon>
        <taxon>Poales</taxon>
        <taxon>Poaceae</taxon>
        <taxon>PACMAD clade</taxon>
        <taxon>Arundinoideae</taxon>
        <taxon>Arundineae</taxon>
        <taxon>Arundo</taxon>
    </lineage>
</organism>
<protein>
    <submittedName>
        <fullName evidence="1">Uncharacterized protein</fullName>
    </submittedName>
</protein>
<dbReference type="EMBL" id="GBRH01184256">
    <property type="protein sequence ID" value="JAE13640.1"/>
    <property type="molecule type" value="Transcribed_RNA"/>
</dbReference>
<sequence length="26" mass="3008">MSCRSGMRCNIINGRAQIDIWIRIEA</sequence>
<accession>A0A0A9FKY4</accession>
<name>A0A0A9FKY4_ARUDO</name>
<reference evidence="1" key="2">
    <citation type="journal article" date="2015" name="Data Brief">
        <title>Shoot transcriptome of the giant reed, Arundo donax.</title>
        <authorList>
            <person name="Barrero R.A."/>
            <person name="Guerrero F.D."/>
            <person name="Moolhuijzen P."/>
            <person name="Goolsby J.A."/>
            <person name="Tidwell J."/>
            <person name="Bellgard S.E."/>
            <person name="Bellgard M.I."/>
        </authorList>
    </citation>
    <scope>NUCLEOTIDE SEQUENCE</scope>
    <source>
        <tissue evidence="1">Shoot tissue taken approximately 20 cm above the soil surface</tissue>
    </source>
</reference>